<feature type="compositionally biased region" description="Basic and acidic residues" evidence="1">
    <location>
        <begin position="9"/>
        <end position="19"/>
    </location>
</feature>
<organism evidence="2 3">
    <name type="scientific">Lasius platythorax</name>
    <dbReference type="NCBI Taxonomy" id="488582"/>
    <lineage>
        <taxon>Eukaryota</taxon>
        <taxon>Metazoa</taxon>
        <taxon>Ecdysozoa</taxon>
        <taxon>Arthropoda</taxon>
        <taxon>Hexapoda</taxon>
        <taxon>Insecta</taxon>
        <taxon>Pterygota</taxon>
        <taxon>Neoptera</taxon>
        <taxon>Endopterygota</taxon>
        <taxon>Hymenoptera</taxon>
        <taxon>Apocrita</taxon>
        <taxon>Aculeata</taxon>
        <taxon>Formicoidea</taxon>
        <taxon>Formicidae</taxon>
        <taxon>Formicinae</taxon>
        <taxon>Lasius</taxon>
        <taxon>Lasius</taxon>
    </lineage>
</organism>
<dbReference type="AlphaFoldDB" id="A0AAV2NBQ9"/>
<accession>A0AAV2NBQ9</accession>
<reference evidence="2" key="1">
    <citation type="submission" date="2024-04" db="EMBL/GenBank/DDBJ databases">
        <authorList>
            <consortium name="Molecular Ecology Group"/>
        </authorList>
    </citation>
    <scope>NUCLEOTIDE SEQUENCE</scope>
</reference>
<keyword evidence="3" id="KW-1185">Reference proteome</keyword>
<gene>
    <name evidence="2" type="ORF">LPLAT_LOCUS3166</name>
</gene>
<evidence type="ECO:0000313" key="2">
    <source>
        <dbReference type="EMBL" id="CAL1677102.1"/>
    </source>
</evidence>
<dbReference type="EMBL" id="OZ034835">
    <property type="protein sequence ID" value="CAL1677102.1"/>
    <property type="molecule type" value="Genomic_DNA"/>
</dbReference>
<dbReference type="Proteomes" id="UP001497644">
    <property type="component" value="Chromosome 12"/>
</dbReference>
<proteinExistence type="predicted"/>
<sequence length="69" mass="7743">MKRARNNRWKTDVSTRDVRSGSSSALCPPADEQDEELPCWSTPKAPPRMRDSIGRRRCSGVRRTKGIAG</sequence>
<name>A0AAV2NBQ9_9HYME</name>
<protein>
    <submittedName>
        <fullName evidence="2">Uncharacterized protein</fullName>
    </submittedName>
</protein>
<feature type="compositionally biased region" description="Basic residues" evidence="1">
    <location>
        <begin position="55"/>
        <end position="69"/>
    </location>
</feature>
<evidence type="ECO:0000313" key="3">
    <source>
        <dbReference type="Proteomes" id="UP001497644"/>
    </source>
</evidence>
<feature type="region of interest" description="Disordered" evidence="1">
    <location>
        <begin position="1"/>
        <end position="69"/>
    </location>
</feature>
<evidence type="ECO:0000256" key="1">
    <source>
        <dbReference type="SAM" id="MobiDB-lite"/>
    </source>
</evidence>